<dbReference type="EMBL" id="AJWK01032210">
    <property type="status" value="NOT_ANNOTATED_CDS"/>
    <property type="molecule type" value="Genomic_DNA"/>
</dbReference>
<dbReference type="VEuPathDB" id="VectorBase:LLONM1_009623"/>
<evidence type="ECO:0000313" key="1">
    <source>
        <dbReference type="EnsemblMetazoa" id="LLOJ009302-PA"/>
    </source>
</evidence>
<dbReference type="AlphaFoldDB" id="A0A1B0CWB8"/>
<proteinExistence type="predicted"/>
<sequence>MRTTNSTTESCPLTIFFSNDPRIPPWRIDPCQLEANGGIEEPVRLLQGRLRIVWQHGGNMPSYRLLLTAFGKGELCKQERKHPCLRVGHETLFCISEDLTCDGIQHCPSGNEYDKNF</sequence>
<name>A0A1B0CWB8_LUTLO</name>
<dbReference type="Proteomes" id="UP000092461">
    <property type="component" value="Unassembled WGS sequence"/>
</dbReference>
<evidence type="ECO:0000313" key="2">
    <source>
        <dbReference type="Proteomes" id="UP000092461"/>
    </source>
</evidence>
<keyword evidence="2" id="KW-1185">Reference proteome</keyword>
<dbReference type="EnsemblMetazoa" id="LLOJ009302-RA">
    <property type="protein sequence ID" value="LLOJ009302-PA"/>
    <property type="gene ID" value="LLOJ009302"/>
</dbReference>
<reference evidence="1" key="1">
    <citation type="submission" date="2020-05" db="UniProtKB">
        <authorList>
            <consortium name="EnsemblMetazoa"/>
        </authorList>
    </citation>
    <scope>IDENTIFICATION</scope>
    <source>
        <strain evidence="1">Jacobina</strain>
    </source>
</reference>
<organism evidence="1 2">
    <name type="scientific">Lutzomyia longipalpis</name>
    <name type="common">Sand fly</name>
    <dbReference type="NCBI Taxonomy" id="7200"/>
    <lineage>
        <taxon>Eukaryota</taxon>
        <taxon>Metazoa</taxon>
        <taxon>Ecdysozoa</taxon>
        <taxon>Arthropoda</taxon>
        <taxon>Hexapoda</taxon>
        <taxon>Insecta</taxon>
        <taxon>Pterygota</taxon>
        <taxon>Neoptera</taxon>
        <taxon>Endopterygota</taxon>
        <taxon>Diptera</taxon>
        <taxon>Nematocera</taxon>
        <taxon>Psychodoidea</taxon>
        <taxon>Psychodidae</taxon>
        <taxon>Lutzomyia</taxon>
        <taxon>Lutzomyia</taxon>
    </lineage>
</organism>
<dbReference type="EMBL" id="AJWK01032211">
    <property type="status" value="NOT_ANNOTATED_CDS"/>
    <property type="molecule type" value="Genomic_DNA"/>
</dbReference>
<protein>
    <submittedName>
        <fullName evidence="1">Uncharacterized protein</fullName>
    </submittedName>
</protein>
<accession>A0A1B0CWB8</accession>
<dbReference type="VEuPathDB" id="VectorBase:LLOJ009302"/>
<dbReference type="EMBL" id="AJWK01032209">
    <property type="status" value="NOT_ANNOTATED_CDS"/>
    <property type="molecule type" value="Genomic_DNA"/>
</dbReference>